<evidence type="ECO:0000259" key="2">
    <source>
        <dbReference type="Pfam" id="PF13439"/>
    </source>
</evidence>
<sequence length="366" mass="40936">MRLTLVIHCLSGGGAERVMSIMSNYWAEKGLPITILTFVDSTVPPSYDLDNRIHHIPLGIAGNSANKIIGVWNNWKCIQTLRRAIYESKPDAVVSFQEKTNAISLLATRGLNIPVVVSERNEPGKYHGIIWEQLRQWTNHLASRIVIQTDRAKTHVSPKLEKRVRIIPNPVLFPTAGKYISGKKLIRPALIAMGRLEPQKGFDVLLRAFAHLKDIYPEWTLTILGEGRLRSELEILRDQLGLVNRVNLPGRVKNPYELLSQADIFVMSSRYEGFPNALCEAMACGIPVISTDCPCGPREIIRDGVDGILVLNEDVSALALAMKRLMDDEKERQSLASRAPEVIERFSLDKVMAMWKAVIDEAIAAT</sequence>
<dbReference type="PANTHER" id="PTHR12526">
    <property type="entry name" value="GLYCOSYLTRANSFERASE"/>
    <property type="match status" value="1"/>
</dbReference>
<reference evidence="3" key="2">
    <citation type="journal article" date="2022" name="Microbiol. Resour. Announc.">
        <title>Metagenome Sequencing to Explore Phylogenomics of Terrestrial Cyanobacteria.</title>
        <authorList>
            <person name="Ward R.D."/>
            <person name="Stajich J.E."/>
            <person name="Johansen J.R."/>
            <person name="Huntemann M."/>
            <person name="Clum A."/>
            <person name="Foster B."/>
            <person name="Foster B."/>
            <person name="Roux S."/>
            <person name="Palaniappan K."/>
            <person name="Varghese N."/>
            <person name="Mukherjee S."/>
            <person name="Reddy T.B.K."/>
            <person name="Daum C."/>
            <person name="Copeland A."/>
            <person name="Chen I.A."/>
            <person name="Ivanova N.N."/>
            <person name="Kyrpides N.C."/>
            <person name="Shapiro N."/>
            <person name="Eloe-Fadrosh E.A."/>
            <person name="Pietrasiak N."/>
        </authorList>
    </citation>
    <scope>NUCLEOTIDE SEQUENCE</scope>
    <source>
        <strain evidence="3">GSE-NOS-MK-12-04C</strain>
    </source>
</reference>
<evidence type="ECO:0000259" key="1">
    <source>
        <dbReference type="Pfam" id="PF00534"/>
    </source>
</evidence>
<dbReference type="AlphaFoldDB" id="A0A951USW2"/>
<dbReference type="InterPro" id="IPR001296">
    <property type="entry name" value="Glyco_trans_1"/>
</dbReference>
<reference evidence="3" key="1">
    <citation type="submission" date="2021-05" db="EMBL/GenBank/DDBJ databases">
        <authorList>
            <person name="Pietrasiak N."/>
            <person name="Ward R."/>
            <person name="Stajich J.E."/>
            <person name="Kurbessoian T."/>
        </authorList>
    </citation>
    <scope>NUCLEOTIDE SEQUENCE</scope>
    <source>
        <strain evidence="3">GSE-NOS-MK-12-04C</strain>
    </source>
</reference>
<dbReference type="Pfam" id="PF00534">
    <property type="entry name" value="Glycos_transf_1"/>
    <property type="match status" value="1"/>
</dbReference>
<dbReference type="GO" id="GO:0016757">
    <property type="term" value="F:glycosyltransferase activity"/>
    <property type="evidence" value="ECO:0007669"/>
    <property type="project" value="InterPro"/>
</dbReference>
<evidence type="ECO:0000313" key="4">
    <source>
        <dbReference type="Proteomes" id="UP000729701"/>
    </source>
</evidence>
<feature type="domain" description="Glycosyl transferase family 1" evidence="1">
    <location>
        <begin position="187"/>
        <end position="341"/>
    </location>
</feature>
<accession>A0A951USW2</accession>
<dbReference type="Gene3D" id="3.40.50.2000">
    <property type="entry name" value="Glycogen Phosphorylase B"/>
    <property type="match status" value="2"/>
</dbReference>
<dbReference type="EMBL" id="JAHHGZ010000012">
    <property type="protein sequence ID" value="MBW4668294.1"/>
    <property type="molecule type" value="Genomic_DNA"/>
</dbReference>
<dbReference type="SUPFAM" id="SSF53756">
    <property type="entry name" value="UDP-Glycosyltransferase/glycogen phosphorylase"/>
    <property type="match status" value="1"/>
</dbReference>
<evidence type="ECO:0000313" key="3">
    <source>
        <dbReference type="EMBL" id="MBW4668294.1"/>
    </source>
</evidence>
<comment type="caution">
    <text evidence="3">The sequence shown here is derived from an EMBL/GenBank/DDBJ whole genome shotgun (WGS) entry which is preliminary data.</text>
</comment>
<dbReference type="Proteomes" id="UP000729701">
    <property type="component" value="Unassembled WGS sequence"/>
</dbReference>
<proteinExistence type="predicted"/>
<dbReference type="CDD" id="cd03820">
    <property type="entry name" value="GT4_AmsD-like"/>
    <property type="match status" value="1"/>
</dbReference>
<protein>
    <submittedName>
        <fullName evidence="3">Glycosyltransferase family 4 protein</fullName>
    </submittedName>
</protein>
<organism evidence="3 4">
    <name type="scientific">Cyanomargarita calcarea GSE-NOS-MK-12-04C</name>
    <dbReference type="NCBI Taxonomy" id="2839659"/>
    <lineage>
        <taxon>Bacteria</taxon>
        <taxon>Bacillati</taxon>
        <taxon>Cyanobacteriota</taxon>
        <taxon>Cyanophyceae</taxon>
        <taxon>Nostocales</taxon>
        <taxon>Cyanomargaritaceae</taxon>
        <taxon>Cyanomargarita</taxon>
    </lineage>
</organism>
<name>A0A951USW2_9CYAN</name>
<feature type="domain" description="Glycosyltransferase subfamily 4-like N-terminal" evidence="2">
    <location>
        <begin position="13"/>
        <end position="171"/>
    </location>
</feature>
<dbReference type="InterPro" id="IPR028098">
    <property type="entry name" value="Glyco_trans_4-like_N"/>
</dbReference>
<gene>
    <name evidence="3" type="ORF">KME60_12935</name>
</gene>
<dbReference type="PANTHER" id="PTHR12526:SF630">
    <property type="entry name" value="GLYCOSYLTRANSFERASE"/>
    <property type="match status" value="1"/>
</dbReference>
<dbReference type="Pfam" id="PF13439">
    <property type="entry name" value="Glyco_transf_4"/>
    <property type="match status" value="1"/>
</dbReference>